<evidence type="ECO:0000256" key="2">
    <source>
        <dbReference type="ARBA" id="ARBA00022475"/>
    </source>
</evidence>
<dbReference type="HOGENOM" id="CLU_000604_1_3_9"/>
<gene>
    <name evidence="7" type="ORF">HMPREF9282_01972</name>
</gene>
<feature type="domain" description="NIL" evidence="6">
    <location>
        <begin position="165"/>
        <end position="240"/>
    </location>
</feature>
<evidence type="ECO:0000256" key="3">
    <source>
        <dbReference type="ARBA" id="ARBA00022967"/>
    </source>
</evidence>
<keyword evidence="1" id="KW-0813">Transport</keyword>
<evidence type="ECO:0000256" key="4">
    <source>
        <dbReference type="ARBA" id="ARBA00022970"/>
    </source>
</evidence>
<dbReference type="InterPro" id="IPR017871">
    <property type="entry name" value="ABC_transporter-like_CS"/>
</dbReference>
<sequence>MYDNIAIPLRLNKVSEDEIEKRVKELLEFVNLPDRANAYPTQLSGGQKQRVGIARALATNPSILLCDEATSALDPETMEAILKLLKRINKEFNITILLVTHEINVIQKICNRVAVMEHGCVVETGTVLDVFSHQTQSMTKRFVQTVIPERIPDNIVAQLKAETRPYELVKLRFLGDMVTKNVIYEVNHKFNVETNIVFASVNQLQDSALGIFILQITGAPEEIGATKKYMCDAGLECEVITL</sequence>
<dbReference type="SUPFAM" id="SSF55021">
    <property type="entry name" value="ACT-like"/>
    <property type="match status" value="1"/>
</dbReference>
<dbReference type="Gene3D" id="3.40.50.300">
    <property type="entry name" value="P-loop containing nucleotide triphosphate hydrolases"/>
    <property type="match status" value="1"/>
</dbReference>
<dbReference type="InterPro" id="IPR045865">
    <property type="entry name" value="ACT-like_dom_sf"/>
</dbReference>
<organism evidence="7 8">
    <name type="scientific">Veillonella seminalis ACS-216-V-Col6b</name>
    <dbReference type="NCBI Taxonomy" id="883156"/>
    <lineage>
        <taxon>Bacteria</taxon>
        <taxon>Bacillati</taxon>
        <taxon>Bacillota</taxon>
        <taxon>Negativicutes</taxon>
        <taxon>Veillonellales</taxon>
        <taxon>Veillonellaceae</taxon>
        <taxon>Veillonella</taxon>
    </lineage>
</organism>
<keyword evidence="8" id="KW-1185">Reference proteome</keyword>
<reference evidence="7 8" key="1">
    <citation type="submission" date="2012-09" db="EMBL/GenBank/DDBJ databases">
        <title>The Genome Sequence of Veillonella ratti ACS-216-V-COL6B.</title>
        <authorList>
            <consortium name="The Broad Institute Genome Sequencing Platform"/>
            <person name="Earl A."/>
            <person name="Ward D."/>
            <person name="Feldgarden M."/>
            <person name="Gevers D."/>
            <person name="Saerens B."/>
            <person name="Vaneechoutte M."/>
            <person name="Walker B."/>
            <person name="Young S.K."/>
            <person name="Zeng Q."/>
            <person name="Gargeya S."/>
            <person name="Fitzgerald M."/>
            <person name="Haas B."/>
            <person name="Abouelleil A."/>
            <person name="Alvarado L."/>
            <person name="Arachchi H.M."/>
            <person name="Berlin A."/>
            <person name="Chapman S.B."/>
            <person name="Goldberg J."/>
            <person name="Griggs A."/>
            <person name="Gujja S."/>
            <person name="Hansen M."/>
            <person name="Howarth C."/>
            <person name="Imamovic A."/>
            <person name="Larimer J."/>
            <person name="McCowen C."/>
            <person name="Montmayeur A."/>
            <person name="Murphy C."/>
            <person name="Neiman D."/>
            <person name="Pearson M."/>
            <person name="Priest M."/>
            <person name="Roberts A."/>
            <person name="Saif S."/>
            <person name="Shea T."/>
            <person name="Sisk P."/>
            <person name="Sykes S."/>
            <person name="Wortman J."/>
            <person name="Nusbaum C."/>
            <person name="Birren B."/>
        </authorList>
    </citation>
    <scope>NUCLEOTIDE SEQUENCE [LARGE SCALE GENOMIC DNA]</scope>
    <source>
        <strain evidence="7 8">ACS-216-V-Col6b</strain>
    </source>
</reference>
<dbReference type="InterPro" id="IPR003439">
    <property type="entry name" value="ABC_transporter-like_ATP-bd"/>
</dbReference>
<accession>K9CZL2</accession>
<dbReference type="SMART" id="SM00930">
    <property type="entry name" value="NIL"/>
    <property type="match status" value="1"/>
</dbReference>
<evidence type="ECO:0000313" key="7">
    <source>
        <dbReference type="EMBL" id="EKU77754.1"/>
    </source>
</evidence>
<dbReference type="eggNOG" id="COG1135">
    <property type="taxonomic scope" value="Bacteria"/>
</dbReference>
<proteinExistence type="predicted"/>
<comment type="caution">
    <text evidence="7">The sequence shown here is derived from an EMBL/GenBank/DDBJ whole genome shotgun (WGS) entry which is preliminary data.</text>
</comment>
<keyword evidence="3" id="KW-1278">Translocase</keyword>
<evidence type="ECO:0000259" key="6">
    <source>
        <dbReference type="SMART" id="SM00930"/>
    </source>
</evidence>
<keyword evidence="5" id="KW-0472">Membrane</keyword>
<dbReference type="Pfam" id="PF09383">
    <property type="entry name" value="NIL"/>
    <property type="match status" value="1"/>
</dbReference>
<dbReference type="PANTHER" id="PTHR43166:SF30">
    <property type="entry name" value="METHIONINE IMPORT ATP-BINDING PROTEIN METN"/>
    <property type="match status" value="1"/>
</dbReference>
<dbReference type="InterPro" id="IPR027417">
    <property type="entry name" value="P-loop_NTPase"/>
</dbReference>
<dbReference type="PROSITE" id="PS00211">
    <property type="entry name" value="ABC_TRANSPORTER_1"/>
    <property type="match status" value="1"/>
</dbReference>
<evidence type="ECO:0000313" key="8">
    <source>
        <dbReference type="Proteomes" id="UP000009891"/>
    </source>
</evidence>
<dbReference type="EMBL" id="AHAF01000020">
    <property type="protein sequence ID" value="EKU77754.1"/>
    <property type="molecule type" value="Genomic_DNA"/>
</dbReference>
<evidence type="ECO:0000256" key="5">
    <source>
        <dbReference type="ARBA" id="ARBA00023136"/>
    </source>
</evidence>
<dbReference type="GO" id="GO:0005524">
    <property type="term" value="F:ATP binding"/>
    <property type="evidence" value="ECO:0007669"/>
    <property type="project" value="InterPro"/>
</dbReference>
<dbReference type="InterPro" id="IPR050086">
    <property type="entry name" value="MetN_ABC_transporter-like"/>
</dbReference>
<dbReference type="STRING" id="883156.HMPREF9282_01972"/>
<evidence type="ECO:0000256" key="1">
    <source>
        <dbReference type="ARBA" id="ARBA00022448"/>
    </source>
</evidence>
<keyword evidence="2" id="KW-1003">Cell membrane</keyword>
<dbReference type="Pfam" id="PF00005">
    <property type="entry name" value="ABC_tran"/>
    <property type="match status" value="1"/>
</dbReference>
<dbReference type="PANTHER" id="PTHR43166">
    <property type="entry name" value="AMINO ACID IMPORT ATP-BINDING PROTEIN"/>
    <property type="match status" value="1"/>
</dbReference>
<dbReference type="GO" id="GO:0006865">
    <property type="term" value="P:amino acid transport"/>
    <property type="evidence" value="ECO:0007669"/>
    <property type="project" value="UniProtKB-KW"/>
</dbReference>
<protein>
    <recommendedName>
        <fullName evidence="6">NIL domain-containing protein</fullName>
    </recommendedName>
</protein>
<dbReference type="AlphaFoldDB" id="K9CZL2"/>
<dbReference type="PATRIC" id="fig|883156.3.peg.1928"/>
<dbReference type="SUPFAM" id="SSF52540">
    <property type="entry name" value="P-loop containing nucleoside triphosphate hydrolases"/>
    <property type="match status" value="1"/>
</dbReference>
<keyword evidence="4" id="KW-0029">Amino-acid transport</keyword>
<name>K9CZL2_9FIRM</name>
<dbReference type="Proteomes" id="UP000009891">
    <property type="component" value="Unassembled WGS sequence"/>
</dbReference>
<dbReference type="Gene3D" id="3.30.70.260">
    <property type="match status" value="1"/>
</dbReference>
<dbReference type="GO" id="GO:0016887">
    <property type="term" value="F:ATP hydrolysis activity"/>
    <property type="evidence" value="ECO:0007669"/>
    <property type="project" value="InterPro"/>
</dbReference>
<dbReference type="InterPro" id="IPR018449">
    <property type="entry name" value="NIL_domain"/>
</dbReference>